<organism evidence="2 3">
    <name type="scientific">Mucor velutinosus</name>
    <dbReference type="NCBI Taxonomy" id="708070"/>
    <lineage>
        <taxon>Eukaryota</taxon>
        <taxon>Fungi</taxon>
        <taxon>Fungi incertae sedis</taxon>
        <taxon>Mucoromycota</taxon>
        <taxon>Mucoromycotina</taxon>
        <taxon>Mucoromycetes</taxon>
        <taxon>Mucorales</taxon>
        <taxon>Mucorineae</taxon>
        <taxon>Mucoraceae</taxon>
        <taxon>Mucor</taxon>
    </lineage>
</organism>
<keyword evidence="1" id="KW-1133">Transmembrane helix</keyword>
<keyword evidence="3" id="KW-1185">Reference proteome</keyword>
<comment type="caution">
    <text evidence="2">The sequence shown here is derived from an EMBL/GenBank/DDBJ whole genome shotgun (WGS) entry which is preliminary data.</text>
</comment>
<evidence type="ECO:0000313" key="3">
    <source>
        <dbReference type="Proteomes" id="UP001304243"/>
    </source>
</evidence>
<dbReference type="AlphaFoldDB" id="A0AAN7DAP3"/>
<dbReference type="RefSeq" id="XP_064679994.1">
    <property type="nucleotide sequence ID" value="XM_064824617.1"/>
</dbReference>
<keyword evidence="1" id="KW-0812">Transmembrane</keyword>
<evidence type="ECO:0008006" key="4">
    <source>
        <dbReference type="Google" id="ProtNLM"/>
    </source>
</evidence>
<evidence type="ECO:0000256" key="1">
    <source>
        <dbReference type="SAM" id="Phobius"/>
    </source>
</evidence>
<dbReference type="EMBL" id="JASEJX010000016">
    <property type="protein sequence ID" value="KAK4513328.1"/>
    <property type="molecule type" value="Genomic_DNA"/>
</dbReference>
<feature type="transmembrane region" description="Helical" evidence="1">
    <location>
        <begin position="89"/>
        <end position="110"/>
    </location>
</feature>
<sequence>MLRLSRHTSSALKRAAIVHQSPLRVVSVAAPFKTRHFTTTKQDEEKPVTIYTGPLANVAKKLKLFSITSLGLGCGISPFVFAIDVPVPFVAKAALVGVAVATSAASTGLIQWVMSPYVTKITIPKKVAQGQLPQELTIHTLSFTAKDHTTTVPVDAIEPASRIFTSWMINDPSLAKGCVSNKEAKPKTLLYVHPELCEEEQSVMKDIVEKTGIGRGF</sequence>
<dbReference type="GO" id="GO:0033615">
    <property type="term" value="P:mitochondrial proton-transporting ATP synthase complex assembly"/>
    <property type="evidence" value="ECO:0007669"/>
    <property type="project" value="TreeGrafter"/>
</dbReference>
<dbReference type="InterPro" id="IPR009724">
    <property type="entry name" value="TMEM70"/>
</dbReference>
<dbReference type="PANTHER" id="PTHR13281:SF0">
    <property type="entry name" value="TRANSMEMBRANE PROTEIN 70, MITOCHONDRIAL"/>
    <property type="match status" value="1"/>
</dbReference>
<name>A0AAN7DAP3_9FUNG</name>
<dbReference type="Proteomes" id="UP001304243">
    <property type="component" value="Unassembled WGS sequence"/>
</dbReference>
<dbReference type="PANTHER" id="PTHR13281">
    <property type="entry name" value="TRANSMEMBRANE PROTEIN 70, MITOCHONDRIAL"/>
    <property type="match status" value="1"/>
</dbReference>
<dbReference type="GO" id="GO:0031966">
    <property type="term" value="C:mitochondrial membrane"/>
    <property type="evidence" value="ECO:0007669"/>
    <property type="project" value="TreeGrafter"/>
</dbReference>
<evidence type="ECO:0000313" key="2">
    <source>
        <dbReference type="EMBL" id="KAK4513328.1"/>
    </source>
</evidence>
<dbReference type="Pfam" id="PF06979">
    <property type="entry name" value="TMEM70"/>
    <property type="match status" value="1"/>
</dbReference>
<reference evidence="2 3" key="1">
    <citation type="submission" date="2022-11" db="EMBL/GenBank/DDBJ databases">
        <title>Mucor velutinosus strain NIH1002 WGS.</title>
        <authorList>
            <person name="Subramanian P."/>
            <person name="Mullikin J.C."/>
            <person name="Segre J.A."/>
            <person name="Zelazny A.M."/>
        </authorList>
    </citation>
    <scope>NUCLEOTIDE SEQUENCE [LARGE SCALE GENOMIC DNA]</scope>
    <source>
        <strain evidence="2 3">NIH1002</strain>
    </source>
</reference>
<gene>
    <name evidence="2" type="ORF">ATC70_005322</name>
</gene>
<accession>A0AAN7DAP3</accession>
<feature type="transmembrane region" description="Helical" evidence="1">
    <location>
        <begin position="64"/>
        <end position="83"/>
    </location>
</feature>
<dbReference type="InterPro" id="IPR045325">
    <property type="entry name" value="TMEM70/TMEM186/TMEM223"/>
</dbReference>
<keyword evidence="1" id="KW-0472">Membrane</keyword>
<proteinExistence type="predicted"/>
<protein>
    <recommendedName>
        <fullName evidence="4">Transmembrane protein</fullName>
    </recommendedName>
</protein>
<dbReference type="GeneID" id="89949008"/>